<dbReference type="InterPro" id="IPR040449">
    <property type="entry name" value="Peptidase_S66_N"/>
</dbReference>
<keyword evidence="3" id="KW-0645">Protease</keyword>
<evidence type="ECO:0000256" key="1">
    <source>
        <dbReference type="ARBA" id="ARBA00010233"/>
    </source>
</evidence>
<gene>
    <name evidence="9" type="ORF">CDG68_06005</name>
</gene>
<evidence type="ECO:0000256" key="4">
    <source>
        <dbReference type="ARBA" id="ARBA00022801"/>
    </source>
</evidence>
<feature type="domain" description="LD-carboxypeptidase C-terminal" evidence="8">
    <location>
        <begin position="171"/>
        <end position="282"/>
    </location>
</feature>
<sequence length="291" mass="32285">MHFRIVSPSACVDVENIQLAQTHLERLGHTVSLGEHVFSQYRYLAGTVEQRLADLKQACLDPDVDAIWCGRGGTGAAMLLPFLDEWMLNKPIIGYSDTTALLNYVAMHGGQSLHAPVFQEIAVKNLDASPISYDAMKTISLLNADQTKPSHYPLSALNESTQDLALEDIHILGGNLTVLCTLQGTASHVQLQQPSVLLLEDVGEPYYRIERSLIQLLQSIDTSNLKALVLGDFYQCPQKNVPQTIAEIVKEHLDPLKIPLFQCNWFGHGAVNRPFWIGKKGKIIDSQLVIY</sequence>
<dbReference type="PANTHER" id="PTHR30237">
    <property type="entry name" value="MURAMOYLTETRAPEPTIDE CARBOXYPEPTIDASE"/>
    <property type="match status" value="1"/>
</dbReference>
<dbReference type="EMBL" id="CP033133">
    <property type="protein sequence ID" value="AYO53242.1"/>
    <property type="molecule type" value="Genomic_DNA"/>
</dbReference>
<proteinExistence type="inferred from homology"/>
<dbReference type="InterPro" id="IPR003507">
    <property type="entry name" value="S66_fam"/>
</dbReference>
<dbReference type="GO" id="GO:0004180">
    <property type="term" value="F:carboxypeptidase activity"/>
    <property type="evidence" value="ECO:0007669"/>
    <property type="project" value="UniProtKB-KW"/>
</dbReference>
<comment type="similarity">
    <text evidence="1">Belongs to the peptidase S66 family.</text>
</comment>
<dbReference type="InterPro" id="IPR029062">
    <property type="entry name" value="Class_I_gatase-like"/>
</dbReference>
<dbReference type="Gene3D" id="3.40.50.10740">
    <property type="entry name" value="Class I glutamine amidotransferase-like"/>
    <property type="match status" value="1"/>
</dbReference>
<dbReference type="InterPro" id="IPR027478">
    <property type="entry name" value="LdcA_N"/>
</dbReference>
<evidence type="ECO:0000256" key="3">
    <source>
        <dbReference type="ARBA" id="ARBA00022670"/>
    </source>
</evidence>
<dbReference type="SUPFAM" id="SSF141986">
    <property type="entry name" value="LD-carboxypeptidase A C-terminal domain-like"/>
    <property type="match status" value="1"/>
</dbReference>
<dbReference type="InterPro" id="IPR040921">
    <property type="entry name" value="Peptidase_S66C"/>
</dbReference>
<dbReference type="Proteomes" id="UP000279962">
    <property type="component" value="Chromosome"/>
</dbReference>
<reference evidence="9 10" key="1">
    <citation type="submission" date="2018-10" db="EMBL/GenBank/DDBJ databases">
        <title>The complete genome of Acinetobacter wuhouensis strain WCHAW010062.</title>
        <authorList>
            <person name="Hu Y."/>
            <person name="Long H."/>
            <person name="Feng Y."/>
            <person name="Zong Z."/>
        </authorList>
    </citation>
    <scope>NUCLEOTIDE SEQUENCE [LARGE SCALE GENOMIC DNA]</scope>
    <source>
        <strain evidence="9 10">WCHAW010062</strain>
    </source>
</reference>
<evidence type="ECO:0000256" key="5">
    <source>
        <dbReference type="ARBA" id="ARBA00022825"/>
    </source>
</evidence>
<dbReference type="PANTHER" id="PTHR30237:SF2">
    <property type="entry name" value="MUREIN TETRAPEPTIDE CARBOXYPEPTIDASE"/>
    <property type="match status" value="1"/>
</dbReference>
<evidence type="ECO:0000313" key="9">
    <source>
        <dbReference type="EMBL" id="AYO53242.1"/>
    </source>
</evidence>
<evidence type="ECO:0000313" key="10">
    <source>
        <dbReference type="Proteomes" id="UP000279962"/>
    </source>
</evidence>
<evidence type="ECO:0000256" key="2">
    <source>
        <dbReference type="ARBA" id="ARBA00022645"/>
    </source>
</evidence>
<protein>
    <submittedName>
        <fullName evidence="9">LD-carboxypeptidase</fullName>
    </submittedName>
</protein>
<dbReference type="CDD" id="cd07025">
    <property type="entry name" value="Peptidase_S66"/>
    <property type="match status" value="1"/>
</dbReference>
<dbReference type="Gene3D" id="3.50.30.60">
    <property type="entry name" value="LD-carboxypeptidase A C-terminal domain-like"/>
    <property type="match status" value="1"/>
</dbReference>
<dbReference type="GO" id="GO:0006508">
    <property type="term" value="P:proteolysis"/>
    <property type="evidence" value="ECO:0007669"/>
    <property type="project" value="UniProtKB-KW"/>
</dbReference>
<name>A0A3G2SZX7_9GAMM</name>
<feature type="active site" description="Charge relay system" evidence="6">
    <location>
        <position position="268"/>
    </location>
</feature>
<keyword evidence="2 9" id="KW-0121">Carboxypeptidase</keyword>
<dbReference type="PIRSF" id="PIRSF028757">
    <property type="entry name" value="LD-carboxypeptidase"/>
    <property type="match status" value="1"/>
</dbReference>
<dbReference type="Pfam" id="PF17676">
    <property type="entry name" value="Peptidase_S66C"/>
    <property type="match status" value="1"/>
</dbReference>
<accession>A0A3G2SZX7</accession>
<dbReference type="InterPro" id="IPR027461">
    <property type="entry name" value="Carboxypeptidase_A_C_sf"/>
</dbReference>
<feature type="active site" description="Charge relay system" evidence="6">
    <location>
        <position position="200"/>
    </location>
</feature>
<feature type="active site" description="Nucleophile" evidence="6">
    <location>
        <position position="96"/>
    </location>
</feature>
<evidence type="ECO:0000259" key="7">
    <source>
        <dbReference type="Pfam" id="PF02016"/>
    </source>
</evidence>
<feature type="domain" description="LD-carboxypeptidase N-terminal" evidence="7">
    <location>
        <begin position="4"/>
        <end position="114"/>
    </location>
</feature>
<keyword evidence="5" id="KW-0720">Serine protease</keyword>
<dbReference type="GO" id="GO:0008236">
    <property type="term" value="F:serine-type peptidase activity"/>
    <property type="evidence" value="ECO:0007669"/>
    <property type="project" value="UniProtKB-KW"/>
</dbReference>
<organism evidence="9 10">
    <name type="scientific">Acinetobacter wuhouensis</name>
    <dbReference type="NCBI Taxonomy" id="1879050"/>
    <lineage>
        <taxon>Bacteria</taxon>
        <taxon>Pseudomonadati</taxon>
        <taxon>Pseudomonadota</taxon>
        <taxon>Gammaproteobacteria</taxon>
        <taxon>Moraxellales</taxon>
        <taxon>Moraxellaceae</taxon>
        <taxon>Acinetobacter</taxon>
    </lineage>
</organism>
<evidence type="ECO:0000256" key="6">
    <source>
        <dbReference type="PIRSR" id="PIRSR028757-1"/>
    </source>
</evidence>
<dbReference type="Pfam" id="PF02016">
    <property type="entry name" value="Peptidase_S66"/>
    <property type="match status" value="1"/>
</dbReference>
<evidence type="ECO:0000259" key="8">
    <source>
        <dbReference type="Pfam" id="PF17676"/>
    </source>
</evidence>
<keyword evidence="4" id="KW-0378">Hydrolase</keyword>
<dbReference type="RefSeq" id="WP_087552415.1">
    <property type="nucleotide sequence ID" value="NZ_CP033133.1"/>
</dbReference>
<dbReference type="SUPFAM" id="SSF52317">
    <property type="entry name" value="Class I glutamine amidotransferase-like"/>
    <property type="match status" value="1"/>
</dbReference>
<dbReference type="AlphaFoldDB" id="A0A3G2SZX7"/>